<dbReference type="InterPro" id="IPR005656">
    <property type="entry name" value="MmgE_PrpD"/>
</dbReference>
<dbReference type="InterPro" id="IPR042183">
    <property type="entry name" value="MmgE/PrpD_sf_1"/>
</dbReference>
<comment type="similarity">
    <text evidence="1">Belongs to the PrpD family.</text>
</comment>
<keyword evidence="5" id="KW-1185">Reference proteome</keyword>
<evidence type="ECO:0000259" key="3">
    <source>
        <dbReference type="Pfam" id="PF19305"/>
    </source>
</evidence>
<dbReference type="InterPro" id="IPR042188">
    <property type="entry name" value="MmgE/PrpD_sf_2"/>
</dbReference>
<dbReference type="Gene3D" id="1.10.4100.10">
    <property type="entry name" value="2-methylcitrate dehydratase PrpD"/>
    <property type="match status" value="1"/>
</dbReference>
<reference evidence="4 5" key="1">
    <citation type="submission" date="2019-02" db="EMBL/GenBank/DDBJ databases">
        <title>Polymorphobacter sp. isolated from the lake at the Tibet of China.</title>
        <authorList>
            <person name="Li A."/>
        </authorList>
    </citation>
    <scope>NUCLEOTIDE SEQUENCE [LARGE SCALE GENOMIC DNA]</scope>
    <source>
        <strain evidence="4 5">DJ1R-1</strain>
    </source>
</reference>
<dbReference type="PANTHER" id="PTHR16943:SF8">
    <property type="entry name" value="2-METHYLCITRATE DEHYDRATASE"/>
    <property type="match status" value="1"/>
</dbReference>
<evidence type="ECO:0000256" key="1">
    <source>
        <dbReference type="ARBA" id="ARBA00006174"/>
    </source>
</evidence>
<dbReference type="Pfam" id="PF19305">
    <property type="entry name" value="MmgE_PrpD_C"/>
    <property type="match status" value="1"/>
</dbReference>
<evidence type="ECO:0000313" key="5">
    <source>
        <dbReference type="Proteomes" id="UP000297737"/>
    </source>
</evidence>
<gene>
    <name evidence="4" type="ORF">EUV02_00115</name>
</gene>
<sequence length="500" mass="52812">MPQHGYGHRWRGFWRGRSCWIPSLAAAIIHALAATARPCFAMRWQYHRGEAMTDLQVPDVTCALVRQLIAMRTAPPAPEAVTVAKQCLLDWLGVTLAARHEPLVEMLCDELDGADGACSVLVRDRPASLLDAVLINGAAGHALDYDDVITAMGHPTAPVAPAVIALGEVTGASGAKVVAAFIAGLEAECRVANLLGPSHYAKGWHGTATFGCFGAAAAAGHLLDLDEAQMCHAFGIAGTQAAGLKSVFGTMSKPLHAGRAAQNGVLAARLARRGFTSDTDILGSAQGFAATQSTSVDRGAALAPRALPWVVDVLFKYHAACYLTHNTIEAAAALRDGTPFSTADIEAVTVEVQPMHMGVCNIEAPRTGLECKFSLRMTCAMALLGEDTFDEALYSDTTAARPDLAALCARTQVEPCAPTIASTVHVRLSDGRKLSHTADVTQPVRDLAAQQQRIERKFRSLGNDSLAAGTPDRIIALCRDLDRAPDLSNLLAACAEAVRV</sequence>
<dbReference type="InterPro" id="IPR045336">
    <property type="entry name" value="MmgE_PrpD_N"/>
</dbReference>
<dbReference type="Pfam" id="PF03972">
    <property type="entry name" value="MmgE_PrpD_N"/>
    <property type="match status" value="1"/>
</dbReference>
<organism evidence="4 5">
    <name type="scientific">Glacieibacterium arshaanense</name>
    <dbReference type="NCBI Taxonomy" id="2511025"/>
    <lineage>
        <taxon>Bacteria</taxon>
        <taxon>Pseudomonadati</taxon>
        <taxon>Pseudomonadota</taxon>
        <taxon>Alphaproteobacteria</taxon>
        <taxon>Sphingomonadales</taxon>
        <taxon>Sphingosinicellaceae</taxon>
        <taxon>Glacieibacterium</taxon>
    </lineage>
</organism>
<dbReference type="SUPFAM" id="SSF103378">
    <property type="entry name" value="2-methylcitrate dehydratase PrpD"/>
    <property type="match status" value="1"/>
</dbReference>
<feature type="domain" description="MmgE/PrpD N-terminal" evidence="2">
    <location>
        <begin position="72"/>
        <end position="294"/>
    </location>
</feature>
<dbReference type="Gene3D" id="3.30.1330.120">
    <property type="entry name" value="2-methylcitrate dehydratase PrpD"/>
    <property type="match status" value="1"/>
</dbReference>
<comment type="caution">
    <text evidence="4">The sequence shown here is derived from an EMBL/GenBank/DDBJ whole genome shotgun (WGS) entry which is preliminary data.</text>
</comment>
<dbReference type="AlphaFoldDB" id="A0A4Y9EPE7"/>
<proteinExistence type="inferred from homology"/>
<evidence type="ECO:0000259" key="2">
    <source>
        <dbReference type="Pfam" id="PF03972"/>
    </source>
</evidence>
<dbReference type="Proteomes" id="UP000297737">
    <property type="component" value="Unassembled WGS sequence"/>
</dbReference>
<dbReference type="InterPro" id="IPR036148">
    <property type="entry name" value="MmgE/PrpD_sf"/>
</dbReference>
<name>A0A4Y9EPE7_9SPHN</name>
<evidence type="ECO:0000313" key="4">
    <source>
        <dbReference type="EMBL" id="TFU05497.1"/>
    </source>
</evidence>
<protein>
    <submittedName>
        <fullName evidence="4">MmgE/PrpD family protein</fullName>
    </submittedName>
</protein>
<accession>A0A4Y9EPE7</accession>
<dbReference type="GO" id="GO:0016829">
    <property type="term" value="F:lyase activity"/>
    <property type="evidence" value="ECO:0007669"/>
    <property type="project" value="InterPro"/>
</dbReference>
<dbReference type="OrthoDB" id="5415580at2"/>
<dbReference type="EMBL" id="SIHO01000001">
    <property type="protein sequence ID" value="TFU05497.1"/>
    <property type="molecule type" value="Genomic_DNA"/>
</dbReference>
<dbReference type="InterPro" id="IPR045337">
    <property type="entry name" value="MmgE_PrpD_C"/>
</dbReference>
<dbReference type="PANTHER" id="PTHR16943">
    <property type="entry name" value="2-METHYLCITRATE DEHYDRATASE-RELATED"/>
    <property type="match status" value="1"/>
</dbReference>
<feature type="domain" description="MmgE/PrpD C-terminal" evidence="3">
    <location>
        <begin position="318"/>
        <end position="480"/>
    </location>
</feature>